<sequence>MKYNFVLWQRVKKRGGPVPLLRNPVKGWLQLLIFLHLFLLTLSCVTISFPYIYDLHCSILFNSMANIIASCVGSFVMAAYYTGIAAKDWGTETEWRITKGITVSMVVVDIAVSAWGIYALTNASVKIYKALHNSLELEPECLQFKAALFYFAAFGVIFLHLIVAATCAVVAALLGKGIKRQLIDIRDMY</sequence>
<accession>A7AX97</accession>
<keyword evidence="3" id="KW-1185">Reference proteome</keyword>
<keyword evidence="1" id="KW-0472">Membrane</keyword>
<organism evidence="2 3">
    <name type="scientific">Babesia bovis</name>
    <dbReference type="NCBI Taxonomy" id="5865"/>
    <lineage>
        <taxon>Eukaryota</taxon>
        <taxon>Sar</taxon>
        <taxon>Alveolata</taxon>
        <taxon>Apicomplexa</taxon>
        <taxon>Aconoidasida</taxon>
        <taxon>Piroplasmida</taxon>
        <taxon>Babesiidae</taxon>
        <taxon>Babesia</taxon>
    </lineage>
</organism>
<dbReference type="eggNOG" id="ENOG502SVE5">
    <property type="taxonomic scope" value="Eukaryota"/>
</dbReference>
<comment type="caution">
    <text evidence="2">The sequence shown here is derived from an EMBL/GenBank/DDBJ whole genome shotgun (WGS) entry which is preliminary data.</text>
</comment>
<keyword evidence="1" id="KW-0812">Transmembrane</keyword>
<reference evidence="3" key="3">
    <citation type="journal article" date="2021" name="Int. J. Parasitol.">
        <title>Comparative analysis of gene expression between Babesia bovis blood stages and kinetes allowed by improved genome annotation.</title>
        <authorList>
            <person name="Ueti M.W."/>
            <person name="Johnson W.C."/>
            <person name="Kappmeyer L.S."/>
            <person name="Herndon D.R."/>
            <person name="Mousel M.R."/>
            <person name="Reif K.E."/>
            <person name="Taus N.S."/>
            <person name="Ifeonu O.O."/>
            <person name="Silva J.C."/>
            <person name="Suarez C.E."/>
            <person name="Brayton K.A."/>
        </authorList>
    </citation>
    <scope>NUCLEOTIDE SEQUENCE [LARGE SCALE GENOMIC DNA]</scope>
</reference>
<feature type="transmembrane region" description="Helical" evidence="1">
    <location>
        <begin position="59"/>
        <end position="81"/>
    </location>
</feature>
<dbReference type="InParanoid" id="A7AX97"/>
<dbReference type="KEGG" id="bbo:BBOV_I000760"/>
<evidence type="ECO:0000313" key="2">
    <source>
        <dbReference type="EMBL" id="EDO05170.1"/>
    </source>
</evidence>
<dbReference type="VEuPathDB" id="PiroplasmaDB:BBOV_I000760"/>
<gene>
    <name evidence="2" type="ORF">BBOV_I000760</name>
</gene>
<feature type="transmembrane region" description="Helical" evidence="1">
    <location>
        <begin position="147"/>
        <end position="174"/>
    </location>
</feature>
<dbReference type="EMBL" id="AAXT01000006">
    <property type="protein sequence ID" value="EDO05170.1"/>
    <property type="molecule type" value="Genomic_DNA"/>
</dbReference>
<proteinExistence type="predicted"/>
<reference evidence="3" key="2">
    <citation type="journal article" date="2020" name="Data Brief">
        <title>Transcriptome dataset of Babesia bovis life stages within vertebrate and invertebrate hosts.</title>
        <authorList>
            <person name="Ueti M.W."/>
            <person name="Johnson W.C."/>
            <person name="Kappmeyer L.S."/>
            <person name="Herndon D.R."/>
            <person name="Mousel M.R."/>
            <person name="Reif K.E."/>
            <person name="Taus N.S."/>
            <person name="Ifeonu O.O."/>
            <person name="Silva J.C."/>
            <person name="Suarez C.E."/>
            <person name="Brayton K.A."/>
        </authorList>
    </citation>
    <scope>NUCLEOTIDE SEQUENCE [LARGE SCALE GENOMIC DNA]</scope>
</reference>
<feature type="transmembrane region" description="Helical" evidence="1">
    <location>
        <begin position="101"/>
        <end position="121"/>
    </location>
</feature>
<dbReference type="OMA" id="REWGTEN"/>
<dbReference type="GeneID" id="5476824"/>
<dbReference type="RefSeq" id="XP_001608738.1">
    <property type="nucleotide sequence ID" value="XM_001608688.1"/>
</dbReference>
<evidence type="ECO:0000256" key="1">
    <source>
        <dbReference type="SAM" id="Phobius"/>
    </source>
</evidence>
<keyword evidence="1" id="KW-1133">Transmembrane helix</keyword>
<name>A7AX97_BABBO</name>
<protein>
    <submittedName>
        <fullName evidence="2">Membrane protein, putative</fullName>
    </submittedName>
</protein>
<reference evidence="2 3" key="1">
    <citation type="journal article" date="2007" name="PLoS Pathog.">
        <title>Genome sequence of Babesia bovis and comparative analysis of apicomplexan hemoprotozoa.</title>
        <authorList>
            <person name="Brayton K.A."/>
            <person name="Lau A.O.T."/>
            <person name="Herndon D.R."/>
            <person name="Hannick L."/>
            <person name="Kappmeyer L.S."/>
            <person name="Berens S.J."/>
            <person name="Bidwell S.L."/>
            <person name="Brown W.C."/>
            <person name="Crabtree J."/>
            <person name="Fadrosh D."/>
            <person name="Feldblum T."/>
            <person name="Forberger H.A."/>
            <person name="Haas B.J."/>
            <person name="Howell J.M."/>
            <person name="Khouri H."/>
            <person name="Koo H."/>
            <person name="Mann D.J."/>
            <person name="Norimine J."/>
            <person name="Paulsen I.T."/>
            <person name="Radune D."/>
            <person name="Ren Q."/>
            <person name="Smith R.K. Jr."/>
            <person name="Suarez C.E."/>
            <person name="White O."/>
            <person name="Wortman J.R."/>
            <person name="Knowles D.P. Jr."/>
            <person name="McElwain T.F."/>
            <person name="Nene V.M."/>
        </authorList>
    </citation>
    <scope>NUCLEOTIDE SEQUENCE [LARGE SCALE GENOMIC DNA]</scope>
    <source>
        <strain evidence="2">T2Bo</strain>
    </source>
</reference>
<dbReference type="AlphaFoldDB" id="A7AX97"/>
<feature type="transmembrane region" description="Helical" evidence="1">
    <location>
        <begin position="31"/>
        <end position="53"/>
    </location>
</feature>
<dbReference type="Proteomes" id="UP000002173">
    <property type="component" value="Unassembled WGS sequence"/>
</dbReference>
<evidence type="ECO:0000313" key="3">
    <source>
        <dbReference type="Proteomes" id="UP000002173"/>
    </source>
</evidence>